<evidence type="ECO:0000256" key="1">
    <source>
        <dbReference type="SAM" id="MobiDB-lite"/>
    </source>
</evidence>
<organism evidence="2 3">
    <name type="scientific">Exophiala dermatitidis</name>
    <name type="common">Black yeast-like fungus</name>
    <name type="synonym">Wangiella dermatitidis</name>
    <dbReference type="NCBI Taxonomy" id="5970"/>
    <lineage>
        <taxon>Eukaryota</taxon>
        <taxon>Fungi</taxon>
        <taxon>Dikarya</taxon>
        <taxon>Ascomycota</taxon>
        <taxon>Pezizomycotina</taxon>
        <taxon>Eurotiomycetes</taxon>
        <taxon>Chaetothyriomycetidae</taxon>
        <taxon>Chaetothyriales</taxon>
        <taxon>Herpotrichiellaceae</taxon>
        <taxon>Exophiala</taxon>
    </lineage>
</organism>
<comment type="caution">
    <text evidence="2">The sequence shown here is derived from an EMBL/GenBank/DDBJ whole genome shotgun (WGS) entry which is preliminary data.</text>
</comment>
<sequence length="140" mass="16236">MVSEAWPQRTTPWRQTEMSCTRQEKRRRKHEVRAHAQFVIFPCTPCLEIDGSEAATVGIINHVAPTLVRDFSRTSEVVRDTQQRMISTIMSVSIIDEDRKGSLICVEVRYLHCYRTYPLMSLWPPASDQPKQINILICDM</sequence>
<reference evidence="2" key="1">
    <citation type="submission" date="2023-01" db="EMBL/GenBank/DDBJ databases">
        <title>Exophiala dermititidis isolated from Cystic Fibrosis Patient.</title>
        <authorList>
            <person name="Kurbessoian T."/>
            <person name="Crocker A."/>
            <person name="Murante D."/>
            <person name="Hogan D.A."/>
            <person name="Stajich J.E."/>
        </authorList>
    </citation>
    <scope>NUCLEOTIDE SEQUENCE</scope>
    <source>
        <strain evidence="2">Ex8</strain>
    </source>
</reference>
<dbReference type="AlphaFoldDB" id="A0AAN6F331"/>
<accession>A0AAN6F331</accession>
<dbReference type="Proteomes" id="UP001161757">
    <property type="component" value="Unassembled WGS sequence"/>
</dbReference>
<gene>
    <name evidence="2" type="ORF">HRR80_000252</name>
</gene>
<evidence type="ECO:0000313" key="2">
    <source>
        <dbReference type="EMBL" id="KAJ8995484.1"/>
    </source>
</evidence>
<evidence type="ECO:0000313" key="3">
    <source>
        <dbReference type="Proteomes" id="UP001161757"/>
    </source>
</evidence>
<protein>
    <submittedName>
        <fullName evidence="2">Uncharacterized protein</fullName>
    </submittedName>
</protein>
<dbReference type="EMBL" id="JAJGCB010000001">
    <property type="protein sequence ID" value="KAJ8995484.1"/>
    <property type="molecule type" value="Genomic_DNA"/>
</dbReference>
<name>A0AAN6F331_EXODE</name>
<proteinExistence type="predicted"/>
<feature type="compositionally biased region" description="Polar residues" evidence="1">
    <location>
        <begin position="8"/>
        <end position="21"/>
    </location>
</feature>
<feature type="region of interest" description="Disordered" evidence="1">
    <location>
        <begin position="1"/>
        <end position="24"/>
    </location>
</feature>